<evidence type="ECO:0000256" key="2">
    <source>
        <dbReference type="RuleBase" id="RU003860"/>
    </source>
</evidence>
<comment type="caution">
    <text evidence="3">The sequence shown here is derived from an EMBL/GenBank/DDBJ whole genome shotgun (WGS) entry which is preliminary data.</text>
</comment>
<dbReference type="GO" id="GO:0005759">
    <property type="term" value="C:mitochondrial matrix"/>
    <property type="evidence" value="ECO:0007669"/>
    <property type="project" value="TreeGrafter"/>
</dbReference>
<gene>
    <name evidence="3" type="ORF">GGX14DRAFT_346222</name>
</gene>
<sequence>MFAYPTRRWPLVALQIRRLSAVKSIPPTEPSKEHSIHQKLSERFSPSHLEIEDISGGCGTFFAISIASEVFKGIPMVKQHQLVTQTLKTEIEAIHGLQVRRSPSFIRIYFISIRLDKNQYTMIVASA</sequence>
<dbReference type="InterPro" id="IPR002634">
    <property type="entry name" value="BolA"/>
</dbReference>
<dbReference type="Pfam" id="PF01722">
    <property type="entry name" value="BolA"/>
    <property type="match status" value="1"/>
</dbReference>
<evidence type="ECO:0000256" key="1">
    <source>
        <dbReference type="ARBA" id="ARBA00005578"/>
    </source>
</evidence>
<dbReference type="InterPro" id="IPR036065">
    <property type="entry name" value="BolA-like_sf"/>
</dbReference>
<dbReference type="InterPro" id="IPR052275">
    <property type="entry name" value="Mt_Fe-S_assembly_factor"/>
</dbReference>
<evidence type="ECO:0000313" key="4">
    <source>
        <dbReference type="Proteomes" id="UP001219525"/>
    </source>
</evidence>
<dbReference type="PANTHER" id="PTHR46188:SF1">
    <property type="entry name" value="BOLA-LIKE PROTEIN 3"/>
    <property type="match status" value="1"/>
</dbReference>
<dbReference type="EMBL" id="JARJCW010000002">
    <property type="protein sequence ID" value="KAJ7228954.1"/>
    <property type="molecule type" value="Genomic_DNA"/>
</dbReference>
<keyword evidence="4" id="KW-1185">Reference proteome</keyword>
<dbReference type="PANTHER" id="PTHR46188">
    <property type="entry name" value="BOLA-LIKE PROTEIN 3"/>
    <property type="match status" value="1"/>
</dbReference>
<dbReference type="SUPFAM" id="SSF82657">
    <property type="entry name" value="BolA-like"/>
    <property type="match status" value="1"/>
</dbReference>
<reference evidence="3" key="1">
    <citation type="submission" date="2023-03" db="EMBL/GenBank/DDBJ databases">
        <title>Massive genome expansion in bonnet fungi (Mycena s.s.) driven by repeated elements and novel gene families across ecological guilds.</title>
        <authorList>
            <consortium name="Lawrence Berkeley National Laboratory"/>
            <person name="Harder C.B."/>
            <person name="Miyauchi S."/>
            <person name="Viragh M."/>
            <person name="Kuo A."/>
            <person name="Thoen E."/>
            <person name="Andreopoulos B."/>
            <person name="Lu D."/>
            <person name="Skrede I."/>
            <person name="Drula E."/>
            <person name="Henrissat B."/>
            <person name="Morin E."/>
            <person name="Kohler A."/>
            <person name="Barry K."/>
            <person name="LaButti K."/>
            <person name="Morin E."/>
            <person name="Salamov A."/>
            <person name="Lipzen A."/>
            <person name="Mereny Z."/>
            <person name="Hegedus B."/>
            <person name="Baldrian P."/>
            <person name="Stursova M."/>
            <person name="Weitz H."/>
            <person name="Taylor A."/>
            <person name="Grigoriev I.V."/>
            <person name="Nagy L.G."/>
            <person name="Martin F."/>
            <person name="Kauserud H."/>
        </authorList>
    </citation>
    <scope>NUCLEOTIDE SEQUENCE</scope>
    <source>
        <strain evidence="3">9144</strain>
    </source>
</reference>
<name>A0AAD6YUA6_9AGAR</name>
<comment type="similarity">
    <text evidence="1 2">Belongs to the BolA/IbaG family.</text>
</comment>
<dbReference type="Proteomes" id="UP001219525">
    <property type="component" value="Unassembled WGS sequence"/>
</dbReference>
<dbReference type="AlphaFoldDB" id="A0AAD6YUA6"/>
<organism evidence="3 4">
    <name type="scientific">Mycena pura</name>
    <dbReference type="NCBI Taxonomy" id="153505"/>
    <lineage>
        <taxon>Eukaryota</taxon>
        <taxon>Fungi</taxon>
        <taxon>Dikarya</taxon>
        <taxon>Basidiomycota</taxon>
        <taxon>Agaricomycotina</taxon>
        <taxon>Agaricomycetes</taxon>
        <taxon>Agaricomycetidae</taxon>
        <taxon>Agaricales</taxon>
        <taxon>Marasmiineae</taxon>
        <taxon>Mycenaceae</taxon>
        <taxon>Mycena</taxon>
    </lineage>
</organism>
<protein>
    <submittedName>
        <fullName evidence="3">Bola protein</fullName>
    </submittedName>
</protein>
<accession>A0AAD6YUA6</accession>
<proteinExistence type="inferred from homology"/>
<evidence type="ECO:0000313" key="3">
    <source>
        <dbReference type="EMBL" id="KAJ7228954.1"/>
    </source>
</evidence>
<dbReference type="Gene3D" id="3.30.300.90">
    <property type="entry name" value="BolA-like"/>
    <property type="match status" value="1"/>
</dbReference>